<evidence type="ECO:0000256" key="1">
    <source>
        <dbReference type="SAM" id="MobiDB-lite"/>
    </source>
</evidence>
<feature type="non-terminal residue" evidence="2">
    <location>
        <position position="1"/>
    </location>
</feature>
<organism evidence="2 3">
    <name type="scientific">Dissostichus mawsoni</name>
    <name type="common">Antarctic cod</name>
    <dbReference type="NCBI Taxonomy" id="36200"/>
    <lineage>
        <taxon>Eukaryota</taxon>
        <taxon>Metazoa</taxon>
        <taxon>Chordata</taxon>
        <taxon>Craniata</taxon>
        <taxon>Vertebrata</taxon>
        <taxon>Euteleostomi</taxon>
        <taxon>Actinopterygii</taxon>
        <taxon>Neopterygii</taxon>
        <taxon>Teleostei</taxon>
        <taxon>Neoteleostei</taxon>
        <taxon>Acanthomorphata</taxon>
        <taxon>Eupercaria</taxon>
        <taxon>Perciformes</taxon>
        <taxon>Notothenioidei</taxon>
        <taxon>Nototheniidae</taxon>
        <taxon>Dissostichus</taxon>
    </lineage>
</organism>
<accession>A0A7J5YBS0</accession>
<evidence type="ECO:0000313" key="3">
    <source>
        <dbReference type="Proteomes" id="UP000518266"/>
    </source>
</evidence>
<dbReference type="AlphaFoldDB" id="A0A7J5YBS0"/>
<keyword evidence="3" id="KW-1185">Reference proteome</keyword>
<gene>
    <name evidence="2" type="ORF">F7725_003085</name>
</gene>
<protein>
    <submittedName>
        <fullName evidence="2">Uncharacterized protein</fullName>
    </submittedName>
</protein>
<evidence type="ECO:0000313" key="2">
    <source>
        <dbReference type="EMBL" id="KAF3846007.1"/>
    </source>
</evidence>
<dbReference type="EMBL" id="JAAKFY010000014">
    <property type="protein sequence ID" value="KAF3846007.1"/>
    <property type="molecule type" value="Genomic_DNA"/>
</dbReference>
<reference evidence="2 3" key="1">
    <citation type="submission" date="2020-03" db="EMBL/GenBank/DDBJ databases">
        <title>Dissostichus mawsoni Genome sequencing and assembly.</title>
        <authorList>
            <person name="Park H."/>
        </authorList>
    </citation>
    <scope>NUCLEOTIDE SEQUENCE [LARGE SCALE GENOMIC DNA]</scope>
    <source>
        <strain evidence="2">DM0001</strain>
        <tissue evidence="2">Muscle</tissue>
    </source>
</reference>
<proteinExistence type="predicted"/>
<comment type="caution">
    <text evidence="2">The sequence shown here is derived from an EMBL/GenBank/DDBJ whole genome shotgun (WGS) entry which is preliminary data.</text>
</comment>
<dbReference type="Proteomes" id="UP000518266">
    <property type="component" value="Unassembled WGS sequence"/>
</dbReference>
<feature type="region of interest" description="Disordered" evidence="1">
    <location>
        <begin position="105"/>
        <end position="130"/>
    </location>
</feature>
<name>A0A7J5YBS0_DISMA</name>
<sequence>MWSENIYMWSENIYMWSENMPTSHIRIFLLDFWESEFPMTWNSMIPRLSSSLAVSSRAAFGCSAVATGGLAGGLWGIREAELLTCDGLCSSGVCTAQRGDAAQTFGQSGGAGDCSRTDHCNGDTPRNSMDRNLRTFRELPPGHSEDGLEQAAAEHVRGLIARQAVVTLGDVAVAQPPG</sequence>